<organism evidence="1 2">
    <name type="scientific">Trifolium medium</name>
    <dbReference type="NCBI Taxonomy" id="97028"/>
    <lineage>
        <taxon>Eukaryota</taxon>
        <taxon>Viridiplantae</taxon>
        <taxon>Streptophyta</taxon>
        <taxon>Embryophyta</taxon>
        <taxon>Tracheophyta</taxon>
        <taxon>Spermatophyta</taxon>
        <taxon>Magnoliopsida</taxon>
        <taxon>eudicotyledons</taxon>
        <taxon>Gunneridae</taxon>
        <taxon>Pentapetalae</taxon>
        <taxon>rosids</taxon>
        <taxon>fabids</taxon>
        <taxon>Fabales</taxon>
        <taxon>Fabaceae</taxon>
        <taxon>Papilionoideae</taxon>
        <taxon>50 kb inversion clade</taxon>
        <taxon>NPAAA clade</taxon>
        <taxon>Hologalegina</taxon>
        <taxon>IRL clade</taxon>
        <taxon>Trifolieae</taxon>
        <taxon>Trifolium</taxon>
    </lineage>
</organism>
<reference evidence="1 2" key="1">
    <citation type="journal article" date="2018" name="Front. Plant Sci.">
        <title>Red Clover (Trifolium pratense) and Zigzag Clover (T. medium) - A Picture of Genomic Similarities and Differences.</title>
        <authorList>
            <person name="Dluhosova J."/>
            <person name="Istvanek J."/>
            <person name="Nedelnik J."/>
            <person name="Repkova J."/>
        </authorList>
    </citation>
    <scope>NUCLEOTIDE SEQUENCE [LARGE SCALE GENOMIC DNA]</scope>
    <source>
        <strain evidence="2">cv. 10/8</strain>
        <tissue evidence="1">Leaf</tissue>
    </source>
</reference>
<comment type="caution">
    <text evidence="1">The sequence shown here is derived from an EMBL/GenBank/DDBJ whole genome shotgun (WGS) entry which is preliminary data.</text>
</comment>
<sequence length="50" mass="5660">ETRVGLENYRSVIPPVVGYQGCHPFNPSGEVFKYDFSTTLFLVITPYYSA</sequence>
<feature type="non-terminal residue" evidence="1">
    <location>
        <position position="1"/>
    </location>
</feature>
<keyword evidence="2" id="KW-1185">Reference proteome</keyword>
<dbReference type="AlphaFoldDB" id="A0A392PKZ2"/>
<accession>A0A392PKZ2</accession>
<dbReference type="Proteomes" id="UP000265520">
    <property type="component" value="Unassembled WGS sequence"/>
</dbReference>
<protein>
    <submittedName>
        <fullName evidence="1">Uncharacterized protein</fullName>
    </submittedName>
</protein>
<evidence type="ECO:0000313" key="1">
    <source>
        <dbReference type="EMBL" id="MCI12763.1"/>
    </source>
</evidence>
<dbReference type="EMBL" id="LXQA010085488">
    <property type="protein sequence ID" value="MCI12763.1"/>
    <property type="molecule type" value="Genomic_DNA"/>
</dbReference>
<proteinExistence type="predicted"/>
<evidence type="ECO:0000313" key="2">
    <source>
        <dbReference type="Proteomes" id="UP000265520"/>
    </source>
</evidence>
<name>A0A392PKZ2_9FABA</name>